<comment type="similarity">
    <text evidence="1">Belongs to the aldo/keto reductase family.</text>
</comment>
<dbReference type="FunFam" id="3.20.20.100:FF:000002">
    <property type="entry name" value="2,5-diketo-D-gluconic acid reductase A"/>
    <property type="match status" value="1"/>
</dbReference>
<dbReference type="RefSeq" id="WP_338001900.1">
    <property type="nucleotide sequence ID" value="NZ_JAOPKA010000001.1"/>
</dbReference>
<dbReference type="EMBL" id="JAOPKB010000001">
    <property type="protein sequence ID" value="MCU4971825.1"/>
    <property type="molecule type" value="Genomic_DNA"/>
</dbReference>
<gene>
    <name evidence="6" type="ORF">OB955_03615</name>
    <name evidence="5" type="ORF">OB960_01340</name>
</gene>
<dbReference type="PANTHER" id="PTHR43827:SF3">
    <property type="entry name" value="NADP-DEPENDENT OXIDOREDUCTASE DOMAIN-CONTAINING PROTEIN"/>
    <property type="match status" value="1"/>
</dbReference>
<organism evidence="5 8">
    <name type="scientific">Natronoglomus mannanivorans</name>
    <dbReference type="NCBI Taxonomy" id="2979990"/>
    <lineage>
        <taxon>Archaea</taxon>
        <taxon>Methanobacteriati</taxon>
        <taxon>Methanobacteriota</taxon>
        <taxon>Stenosarchaea group</taxon>
        <taxon>Halobacteria</taxon>
        <taxon>Halobacteriales</taxon>
        <taxon>Natrialbaceae</taxon>
        <taxon>Natronoglomus</taxon>
    </lineage>
</organism>
<evidence type="ECO:0000259" key="4">
    <source>
        <dbReference type="Pfam" id="PF00248"/>
    </source>
</evidence>
<dbReference type="Proteomes" id="UP001321018">
    <property type="component" value="Unassembled WGS sequence"/>
</dbReference>
<evidence type="ECO:0000256" key="3">
    <source>
        <dbReference type="ARBA" id="ARBA00023002"/>
    </source>
</evidence>
<dbReference type="Pfam" id="PF00248">
    <property type="entry name" value="Aldo_ket_red"/>
    <property type="match status" value="1"/>
</dbReference>
<dbReference type="SUPFAM" id="SSF51430">
    <property type="entry name" value="NAD(P)-linked oxidoreductase"/>
    <property type="match status" value="1"/>
</dbReference>
<evidence type="ECO:0000313" key="8">
    <source>
        <dbReference type="Proteomes" id="UP001321018"/>
    </source>
</evidence>
<dbReference type="Gene3D" id="3.20.20.100">
    <property type="entry name" value="NADP-dependent oxidoreductase domain"/>
    <property type="match status" value="1"/>
</dbReference>
<dbReference type="InterPro" id="IPR036812">
    <property type="entry name" value="NAD(P)_OxRdtase_dom_sf"/>
</dbReference>
<keyword evidence="7" id="KW-1185">Reference proteome</keyword>
<keyword evidence="3" id="KW-0560">Oxidoreductase</keyword>
<comment type="caution">
    <text evidence="5">The sequence shown here is derived from an EMBL/GenBank/DDBJ whole genome shotgun (WGS) entry which is preliminary data.</text>
</comment>
<evidence type="ECO:0000313" key="7">
    <source>
        <dbReference type="Proteomes" id="UP001320972"/>
    </source>
</evidence>
<dbReference type="PIRSF" id="PIRSF000097">
    <property type="entry name" value="AKR"/>
    <property type="match status" value="1"/>
</dbReference>
<evidence type="ECO:0000313" key="5">
    <source>
        <dbReference type="EMBL" id="MCU4740045.1"/>
    </source>
</evidence>
<evidence type="ECO:0000256" key="1">
    <source>
        <dbReference type="ARBA" id="ARBA00007905"/>
    </source>
</evidence>
<proteinExistence type="inferred from homology"/>
<keyword evidence="2" id="KW-0521">NADP</keyword>
<dbReference type="AlphaFoldDB" id="A0AAP3E032"/>
<dbReference type="GO" id="GO:0016616">
    <property type="term" value="F:oxidoreductase activity, acting on the CH-OH group of donors, NAD or NADP as acceptor"/>
    <property type="evidence" value="ECO:0007669"/>
    <property type="project" value="UniProtKB-ARBA"/>
</dbReference>
<feature type="domain" description="NADP-dependent oxidoreductase" evidence="4">
    <location>
        <begin position="19"/>
        <end position="257"/>
    </location>
</feature>
<dbReference type="PRINTS" id="PR00069">
    <property type="entry name" value="ALDKETRDTASE"/>
</dbReference>
<protein>
    <submittedName>
        <fullName evidence="5">Aldo/keto reductase</fullName>
    </submittedName>
</protein>
<dbReference type="EMBL" id="JAOPKA010000001">
    <property type="protein sequence ID" value="MCU4740045.1"/>
    <property type="molecule type" value="Genomic_DNA"/>
</dbReference>
<name>A0AAP3E032_9EURY</name>
<dbReference type="InterPro" id="IPR020471">
    <property type="entry name" value="AKR"/>
</dbReference>
<sequence length="279" mass="30951">MSVPTVTLQSDETMPVVGFGTGGLDGDPLIDAIHTAIETGYTRFDTAEGYGNESAVGDAVAEYDRDDLFLTSKVLPSNLAYESVIEACNASLERLGTDYLDLYLIHWPNPAISLRETLSAMATLHEEGLIRSVGVSNCSAYQLSCAQHVSDVPIAVNQIEFHPWRRQSAVVDYCQKTDVVVDAAAPLARTEVFEESTVQALAETYDRTPAQIVLRWALENDVTVIPHSTAPEHVRENLALFDWDLSEEDRRRLDELDRDHSVYNLSPTDWTDDTFGISR</sequence>
<evidence type="ECO:0000256" key="2">
    <source>
        <dbReference type="ARBA" id="ARBA00022857"/>
    </source>
</evidence>
<dbReference type="Proteomes" id="UP001320972">
    <property type="component" value="Unassembled WGS sequence"/>
</dbReference>
<accession>A0AAP3E032</accession>
<reference evidence="5 7" key="1">
    <citation type="submission" date="2022-09" db="EMBL/GenBank/DDBJ databases">
        <title>Enrichment on poylsaccharides allowed isolation of novel metabolic and taxonomic groups of Haloarchaea.</title>
        <authorList>
            <person name="Sorokin D.Y."/>
            <person name="Elcheninov A.G."/>
            <person name="Khizhniak T.V."/>
            <person name="Kolganova T.V."/>
            <person name="Kublanov I.V."/>
        </authorList>
    </citation>
    <scope>NUCLEOTIDE SEQUENCE</scope>
    <source>
        <strain evidence="6 7">AArc-m2/3/4</strain>
        <strain evidence="5">AArc-xg1-1</strain>
    </source>
</reference>
<dbReference type="InterPro" id="IPR023210">
    <property type="entry name" value="NADP_OxRdtase_dom"/>
</dbReference>
<evidence type="ECO:0000313" key="6">
    <source>
        <dbReference type="EMBL" id="MCU4971825.1"/>
    </source>
</evidence>
<dbReference type="PANTHER" id="PTHR43827">
    <property type="entry name" value="2,5-DIKETO-D-GLUCONIC ACID REDUCTASE"/>
    <property type="match status" value="1"/>
</dbReference>